<dbReference type="RefSeq" id="WP_378406878.1">
    <property type="nucleotide sequence ID" value="NZ_JBHTCS010000021.1"/>
</dbReference>
<keyword evidence="1" id="KW-0732">Signal</keyword>
<keyword evidence="3" id="KW-1185">Reference proteome</keyword>
<comment type="caution">
    <text evidence="2">The sequence shown here is derived from an EMBL/GenBank/DDBJ whole genome shotgun (WGS) entry which is preliminary data.</text>
</comment>
<reference evidence="3" key="1">
    <citation type="journal article" date="2019" name="Int. J. Syst. Evol. Microbiol.">
        <title>The Global Catalogue of Microorganisms (GCM) 10K type strain sequencing project: providing services to taxonomists for standard genome sequencing and annotation.</title>
        <authorList>
            <consortium name="The Broad Institute Genomics Platform"/>
            <consortium name="The Broad Institute Genome Sequencing Center for Infectious Disease"/>
            <person name="Wu L."/>
            <person name="Ma J."/>
        </authorList>
    </citation>
    <scope>NUCLEOTIDE SEQUENCE [LARGE SCALE GENOMIC DNA]</scope>
    <source>
        <strain evidence="3">ICMP 19430</strain>
    </source>
</reference>
<accession>A0ABW2S0L9</accession>
<evidence type="ECO:0008006" key="4">
    <source>
        <dbReference type="Google" id="ProtNLM"/>
    </source>
</evidence>
<dbReference type="EMBL" id="JBHTCS010000021">
    <property type="protein sequence ID" value="MFC7449656.1"/>
    <property type="molecule type" value="Genomic_DNA"/>
</dbReference>
<proteinExistence type="predicted"/>
<dbReference type="Proteomes" id="UP001596484">
    <property type="component" value="Unassembled WGS sequence"/>
</dbReference>
<organism evidence="2 3">
    <name type="scientific">Rhodococcus daqingensis</name>
    <dbReference type="NCBI Taxonomy" id="2479363"/>
    <lineage>
        <taxon>Bacteria</taxon>
        <taxon>Bacillati</taxon>
        <taxon>Actinomycetota</taxon>
        <taxon>Actinomycetes</taxon>
        <taxon>Mycobacteriales</taxon>
        <taxon>Nocardiaceae</taxon>
        <taxon>Rhodococcus</taxon>
    </lineage>
</organism>
<evidence type="ECO:0000313" key="3">
    <source>
        <dbReference type="Proteomes" id="UP001596484"/>
    </source>
</evidence>
<feature type="signal peptide" evidence="1">
    <location>
        <begin position="1"/>
        <end position="31"/>
    </location>
</feature>
<sequence length="99" mass="10711">MNKMIRRAAAGVFTAVVIGSTMTLTSAPAQAAPCGAWASGSMGHSMCFPFPGWHRIEVTCAPVVGFPYITVSGWKNDMVVYSSHPCNFPWERALYARVV</sequence>
<protein>
    <recommendedName>
        <fullName evidence="4">Secreted protein</fullName>
    </recommendedName>
</protein>
<gene>
    <name evidence="2" type="ORF">ACFQS9_17310</name>
</gene>
<feature type="chain" id="PRO_5046007582" description="Secreted protein" evidence="1">
    <location>
        <begin position="32"/>
        <end position="99"/>
    </location>
</feature>
<evidence type="ECO:0000256" key="1">
    <source>
        <dbReference type="SAM" id="SignalP"/>
    </source>
</evidence>
<evidence type="ECO:0000313" key="2">
    <source>
        <dbReference type="EMBL" id="MFC7449656.1"/>
    </source>
</evidence>
<name>A0ABW2S0L9_9NOCA</name>